<feature type="transmembrane region" description="Helical" evidence="1">
    <location>
        <begin position="964"/>
        <end position="983"/>
    </location>
</feature>
<dbReference type="SUPFAM" id="SSF82693">
    <property type="entry name" value="Multidrug efflux transporter AcrB pore domain, PN1, PN2, PC1 and PC2 subdomains"/>
    <property type="match status" value="3"/>
</dbReference>
<accession>A0A1Y1RVV1</accession>
<feature type="transmembrane region" description="Helical" evidence="1">
    <location>
        <begin position="334"/>
        <end position="353"/>
    </location>
</feature>
<dbReference type="RefSeq" id="WP_083051675.1">
    <property type="nucleotide sequence ID" value="NZ_MWQY01000015.1"/>
</dbReference>
<keyword evidence="1" id="KW-0472">Membrane</keyword>
<dbReference type="SUPFAM" id="SSF82714">
    <property type="entry name" value="Multidrug efflux transporter AcrB TolC docking domain, DN and DC subdomains"/>
    <property type="match status" value="2"/>
</dbReference>
<evidence type="ECO:0000313" key="3">
    <source>
        <dbReference type="Proteomes" id="UP000192343"/>
    </source>
</evidence>
<dbReference type="Gene3D" id="3.30.70.1440">
    <property type="entry name" value="Multidrug efflux transporter AcrB pore domain"/>
    <property type="match status" value="1"/>
</dbReference>
<feature type="transmembrane region" description="Helical" evidence="1">
    <location>
        <begin position="386"/>
        <end position="411"/>
    </location>
</feature>
<dbReference type="AlphaFoldDB" id="A0A1Y1RVV1"/>
<dbReference type="InterPro" id="IPR027463">
    <property type="entry name" value="AcrB_DN_DC_subdom"/>
</dbReference>
<gene>
    <name evidence="2" type="ORF">B4O97_13810</name>
</gene>
<feature type="transmembrane region" description="Helical" evidence="1">
    <location>
        <begin position="995"/>
        <end position="1019"/>
    </location>
</feature>
<dbReference type="STRING" id="1963862.B4O97_13810"/>
<dbReference type="Gene3D" id="1.20.1640.10">
    <property type="entry name" value="Multidrug efflux transporter AcrB transmembrane domain"/>
    <property type="match status" value="2"/>
</dbReference>
<dbReference type="Pfam" id="PF00873">
    <property type="entry name" value="ACR_tran"/>
    <property type="match status" value="1"/>
</dbReference>
<evidence type="ECO:0008006" key="4">
    <source>
        <dbReference type="Google" id="ProtNLM"/>
    </source>
</evidence>
<feature type="transmembrane region" description="Helical" evidence="1">
    <location>
        <begin position="432"/>
        <end position="452"/>
    </location>
</feature>
<protein>
    <recommendedName>
        <fullName evidence="4">Acriflavin resistance protein</fullName>
    </recommendedName>
</protein>
<dbReference type="EMBL" id="MWQY01000015">
    <property type="protein sequence ID" value="ORC34150.1"/>
    <property type="molecule type" value="Genomic_DNA"/>
</dbReference>
<feature type="transmembrane region" description="Helical" evidence="1">
    <location>
        <begin position="863"/>
        <end position="883"/>
    </location>
</feature>
<feature type="transmembrane region" description="Helical" evidence="1">
    <location>
        <begin position="890"/>
        <end position="910"/>
    </location>
</feature>
<proteinExistence type="predicted"/>
<feature type="transmembrane region" description="Helical" evidence="1">
    <location>
        <begin position="458"/>
        <end position="488"/>
    </location>
</feature>
<dbReference type="PANTHER" id="PTHR32063">
    <property type="match status" value="1"/>
</dbReference>
<keyword evidence="1" id="KW-0812">Transmembrane</keyword>
<dbReference type="Proteomes" id="UP000192343">
    <property type="component" value="Unassembled WGS sequence"/>
</dbReference>
<dbReference type="Gene3D" id="3.30.70.1320">
    <property type="entry name" value="Multidrug efflux transporter AcrB pore domain like"/>
    <property type="match status" value="1"/>
</dbReference>
<name>A0A1Y1RVV1_9SPIO</name>
<dbReference type="PANTHER" id="PTHR32063:SF0">
    <property type="entry name" value="SWARMING MOTILITY PROTEIN SWRC"/>
    <property type="match status" value="1"/>
</dbReference>
<keyword evidence="3" id="KW-1185">Reference proteome</keyword>
<organism evidence="2 3">
    <name type="scientific">Marispirochaeta aestuarii</name>
    <dbReference type="NCBI Taxonomy" id="1963862"/>
    <lineage>
        <taxon>Bacteria</taxon>
        <taxon>Pseudomonadati</taxon>
        <taxon>Spirochaetota</taxon>
        <taxon>Spirochaetia</taxon>
        <taxon>Spirochaetales</taxon>
        <taxon>Spirochaetaceae</taxon>
        <taxon>Marispirochaeta</taxon>
    </lineage>
</organism>
<dbReference type="GO" id="GO:0005886">
    <property type="term" value="C:plasma membrane"/>
    <property type="evidence" value="ECO:0007669"/>
    <property type="project" value="TreeGrafter"/>
</dbReference>
<dbReference type="Gene3D" id="3.30.70.1430">
    <property type="entry name" value="Multidrug efflux transporter AcrB pore domain"/>
    <property type="match status" value="2"/>
</dbReference>
<feature type="transmembrane region" description="Helical" evidence="1">
    <location>
        <begin position="916"/>
        <end position="943"/>
    </location>
</feature>
<feature type="transmembrane region" description="Helical" evidence="1">
    <location>
        <begin position="538"/>
        <end position="555"/>
    </location>
</feature>
<dbReference type="PRINTS" id="PR00702">
    <property type="entry name" value="ACRIFLAVINRP"/>
</dbReference>
<reference evidence="2 3" key="1">
    <citation type="submission" date="2017-03" db="EMBL/GenBank/DDBJ databases">
        <title>Draft Genome sequence of Marispirochaeta sp. strain JC444.</title>
        <authorList>
            <person name="Shivani Y."/>
            <person name="Subhash Y."/>
            <person name="Sasikala C."/>
            <person name="Ramana C."/>
        </authorList>
    </citation>
    <scope>NUCLEOTIDE SEQUENCE [LARGE SCALE GENOMIC DNA]</scope>
    <source>
        <strain evidence="2 3">JC444</strain>
    </source>
</reference>
<dbReference type="Gene3D" id="3.30.2090.10">
    <property type="entry name" value="Multidrug efflux transporter AcrB TolC docking domain, DN and DC subdomains"/>
    <property type="match status" value="2"/>
</dbReference>
<dbReference type="SUPFAM" id="SSF82866">
    <property type="entry name" value="Multidrug efflux transporter AcrB transmembrane domain"/>
    <property type="match status" value="2"/>
</dbReference>
<keyword evidence="1" id="KW-1133">Transmembrane helix</keyword>
<dbReference type="OrthoDB" id="366306at2"/>
<evidence type="ECO:0000256" key="1">
    <source>
        <dbReference type="SAM" id="Phobius"/>
    </source>
</evidence>
<sequence length="1031" mass="112369">MLKTLIHRPLTVLTVFVLLTLLGLFMVNTLPVDLFPDTDLPVIYTLTSYDGAGPEEVEGELTDPLEDQFYTLEGLESITSTSAEGSSSILLEFAYGTDLEEIKNDMRDKIDRIKNTLPEGADEPIMMEFDPNEMPIMTISLQGDLNIEELYELAEDLVQPGLEQVPDVSNVDISGGRDRIVAVTVSAGRLDALGLDVSTIGNTLALQNQSMGAGSASTGGREFQIRTSGKVNSLEGIRNTLITRVSSAGEIHKVYLRDIADVEYASEEESSRVYQDGLPAVELQIYKKTGANTIKIAENLKESLTEIETRLPGNVQALVISDESTVISDSLNSVLNSALTGVLAAVFILMIFLRQLKSTLIIAITIPVSILITVMGMSLGGLTFNLVALTGLTLGVGMIVDNSIVIIENIFSHRERGERLTAAGLFGTKEMITAITASTLTTISVFLPIVLFKNDLGFLGNIFGSMGFTVIVALLSSLFVAILLVPVLATHYLEIHVRGERPLRNPILRFMDKGVEAALDRISSGYRHLLNAALKHKLLTVFSFTLILTAALLQIPKLGLSLQPEGMSQSLRINVELPLGSSLDATEEVLDRFREKVEEELEGSYTSMGMTVGARSNSYQGQLTLLLPELEERTLGSDEIRQRIRALFPLFPESSFSFGGRMGPMASGDINIQIRGDNLEELMNYAAAAQELIDREIPDLTEISLDMEEGLPQWDMVINREKLFDLGLNVNSVATEMYRKIHGYTATSFTDPDDESYNVVIRLEEADRQNLRELENLFVLNSSGEKIPVSSFASIEENTGPTRIPHTEKKRTVTISGDLAAGAQPNFVEAGIRELLETELPPEPGIEISYKGEMEDIAETGSVLLKILAIAVLLVFGVMVSQFESLRAPFIIILAMPMLAIGVIGIFLVMGMSFDMIALIGVVMLAGMVVNNGIVLVDYIGLLRKRGTKLHDACLEGGVSRLRPILMTTLTTIATMVPLAFFAGEGGARMQGLALTVVGGLSVNTLITLVFVPVLYSLFFRESKSTPKELP</sequence>
<evidence type="ECO:0000313" key="2">
    <source>
        <dbReference type="EMBL" id="ORC34150.1"/>
    </source>
</evidence>
<comment type="caution">
    <text evidence="2">The sequence shown here is derived from an EMBL/GenBank/DDBJ whole genome shotgun (WGS) entry which is preliminary data.</text>
</comment>
<feature type="transmembrane region" description="Helical" evidence="1">
    <location>
        <begin position="360"/>
        <end position="380"/>
    </location>
</feature>
<dbReference type="InterPro" id="IPR001036">
    <property type="entry name" value="Acrflvin-R"/>
</dbReference>
<dbReference type="GO" id="GO:0042910">
    <property type="term" value="F:xenobiotic transmembrane transporter activity"/>
    <property type="evidence" value="ECO:0007669"/>
    <property type="project" value="TreeGrafter"/>
</dbReference>